<reference evidence="18 19" key="1">
    <citation type="submission" date="2023-03" db="EMBL/GenBank/DDBJ databases">
        <title>Genome insight into feeding habits of ladybird beetles.</title>
        <authorList>
            <person name="Li H.-S."/>
            <person name="Huang Y.-H."/>
            <person name="Pang H."/>
        </authorList>
    </citation>
    <scope>NUCLEOTIDE SEQUENCE [LARGE SCALE GENOMIC DNA]</scope>
    <source>
        <strain evidence="18">SYSU_2023b</strain>
        <tissue evidence="18">Whole body</tissue>
    </source>
</reference>
<evidence type="ECO:0000256" key="14">
    <source>
        <dbReference type="ARBA" id="ARBA00038965"/>
    </source>
</evidence>
<evidence type="ECO:0000256" key="13">
    <source>
        <dbReference type="ARBA" id="ARBA00038302"/>
    </source>
</evidence>
<keyword evidence="7 16" id="KW-0663">Pyridoxal phosphate</keyword>
<evidence type="ECO:0000313" key="19">
    <source>
        <dbReference type="Proteomes" id="UP001431783"/>
    </source>
</evidence>
<evidence type="ECO:0000256" key="11">
    <source>
        <dbReference type="ARBA" id="ARBA00023136"/>
    </source>
</evidence>
<dbReference type="PANTHER" id="PTHR42735:SF6">
    <property type="entry name" value="SPHINGOSINE-1-PHOSPHATE LYASE 1"/>
    <property type="match status" value="1"/>
</dbReference>
<dbReference type="InterPro" id="IPR050477">
    <property type="entry name" value="GrpII_AminoAcid_Decarb"/>
</dbReference>
<evidence type="ECO:0000256" key="6">
    <source>
        <dbReference type="ARBA" id="ARBA00022824"/>
    </source>
</evidence>
<evidence type="ECO:0000313" key="18">
    <source>
        <dbReference type="EMBL" id="KAK9891728.1"/>
    </source>
</evidence>
<protein>
    <recommendedName>
        <fullName evidence="14">sphinganine-1-phosphate aldolase</fullName>
        <ecNumber evidence="14">4.1.2.27</ecNumber>
    </recommendedName>
    <alternativeName>
        <fullName evidence="15">Sphingosine-1-phosphate aldolase</fullName>
    </alternativeName>
</protein>
<dbReference type="InterPro" id="IPR002129">
    <property type="entry name" value="PyrdxlP-dep_de-COase"/>
</dbReference>
<name>A0AAW1V995_9CUCU</name>
<dbReference type="GO" id="GO:0008117">
    <property type="term" value="F:sphinganine-1-phosphate aldolase activity"/>
    <property type="evidence" value="ECO:0007669"/>
    <property type="project" value="UniProtKB-EC"/>
</dbReference>
<dbReference type="Gene3D" id="6.10.140.2150">
    <property type="match status" value="1"/>
</dbReference>
<dbReference type="GO" id="GO:0030170">
    <property type="term" value="F:pyridoxal phosphate binding"/>
    <property type="evidence" value="ECO:0007669"/>
    <property type="project" value="InterPro"/>
</dbReference>
<sequence length="552" mass="62352">MDIIKVPVNQAKQGINQCFIGKEPWQIVSITASSVLLVSWFYGFIFNNDESLVERGKKKFFSLMKMVPSIKNELEKKKKEVVEAFDNDQWERTKSLSYLRNLPPKGLKNEEIIQLVEENLNLGKYDWKDGHVSGAVYYFDPDLQQLLTKVFEKTFFTNPLHSDLFPGICKIETEVVRIAASLFHGDKNACGSLTTGGTESILMACKAWRDYMRKTKGITKPEMVVPRTVHSAFDKAAQYFCIKVIYVPVDPYTYKVDLKLMERAITKNTVMLAGSAPNFPYGTMDDIEAISALGLKYKIPVHVDSCLGGFLTVFMEDAGYNLPLHDFRLPGVSSISADTHKYGYTPKGSSVVLYREKKYRHCQYTVTTDWPGGVYGSPTVNGSRAGANITTCWATLLHFGSEGYVQLTKNIIRTAKYIESELRKIEDIFIFGEPVTSVIAFGSRKFEIYRLATEMDKLGWNMNTLQFPSGVHFAVTHVHTKPGVADRFLKDVRTIVAKLMEKPEKPVEGGLALYGAAQLIPDRSVVGEFINYYIDAMYYLPDEDKQLKENGK</sequence>
<keyword evidence="19" id="KW-1185">Reference proteome</keyword>
<comment type="similarity">
    <text evidence="13">Belongs to the group II decarboxylase family. Sphingosine-1-phosphate lyase subfamily.</text>
</comment>
<comment type="caution">
    <text evidence="18">The sequence shown here is derived from an EMBL/GenBank/DDBJ whole genome shotgun (WGS) entry which is preliminary data.</text>
</comment>
<gene>
    <name evidence="18" type="ORF">WA026_016524</name>
</gene>
<dbReference type="GO" id="GO:0019752">
    <property type="term" value="P:carboxylic acid metabolic process"/>
    <property type="evidence" value="ECO:0007669"/>
    <property type="project" value="InterPro"/>
</dbReference>
<evidence type="ECO:0000256" key="10">
    <source>
        <dbReference type="ARBA" id="ARBA00023098"/>
    </source>
</evidence>
<dbReference type="Gene3D" id="3.40.640.10">
    <property type="entry name" value="Type I PLP-dependent aspartate aminotransferase-like (Major domain)"/>
    <property type="match status" value="1"/>
</dbReference>
<evidence type="ECO:0000256" key="16">
    <source>
        <dbReference type="PIRSR" id="PIRSR602129-50"/>
    </source>
</evidence>
<proteinExistence type="inferred from homology"/>
<dbReference type="InterPro" id="IPR015424">
    <property type="entry name" value="PyrdxlP-dep_Trfase"/>
</dbReference>
<dbReference type="FunFam" id="3.40.640.10:FF:000020">
    <property type="entry name" value="sphingosine-1-phosphate lyase 1"/>
    <property type="match status" value="1"/>
</dbReference>
<dbReference type="InterPro" id="IPR015421">
    <property type="entry name" value="PyrdxlP-dep_Trfase_major"/>
</dbReference>
<dbReference type="InterPro" id="IPR015422">
    <property type="entry name" value="PyrdxlP-dep_Trfase_small"/>
</dbReference>
<dbReference type="FunFam" id="6.10.140.2150:FF:000001">
    <property type="entry name" value="Sphingosine-1-phosphate lyase 1"/>
    <property type="match status" value="1"/>
</dbReference>
<dbReference type="Gene3D" id="3.90.1150.10">
    <property type="entry name" value="Aspartate Aminotransferase, domain 1"/>
    <property type="match status" value="1"/>
</dbReference>
<evidence type="ECO:0000256" key="5">
    <source>
        <dbReference type="ARBA" id="ARBA00022692"/>
    </source>
</evidence>
<keyword evidence="5" id="KW-0812">Transmembrane</keyword>
<organism evidence="18 19">
    <name type="scientific">Henosepilachna vigintioctopunctata</name>
    <dbReference type="NCBI Taxonomy" id="420089"/>
    <lineage>
        <taxon>Eukaryota</taxon>
        <taxon>Metazoa</taxon>
        <taxon>Ecdysozoa</taxon>
        <taxon>Arthropoda</taxon>
        <taxon>Hexapoda</taxon>
        <taxon>Insecta</taxon>
        <taxon>Pterygota</taxon>
        <taxon>Neoptera</taxon>
        <taxon>Endopterygota</taxon>
        <taxon>Coleoptera</taxon>
        <taxon>Polyphaga</taxon>
        <taxon>Cucujiformia</taxon>
        <taxon>Coccinelloidea</taxon>
        <taxon>Coccinellidae</taxon>
        <taxon>Epilachninae</taxon>
        <taxon>Epilachnini</taxon>
        <taxon>Henosepilachna</taxon>
    </lineage>
</organism>
<dbReference type="Proteomes" id="UP001431783">
    <property type="component" value="Unassembled WGS sequence"/>
</dbReference>
<dbReference type="Pfam" id="PF00282">
    <property type="entry name" value="Pyridoxal_deC"/>
    <property type="match status" value="1"/>
</dbReference>
<dbReference type="GO" id="GO:0030149">
    <property type="term" value="P:sphingolipid catabolic process"/>
    <property type="evidence" value="ECO:0007669"/>
    <property type="project" value="TreeGrafter"/>
</dbReference>
<evidence type="ECO:0000256" key="17">
    <source>
        <dbReference type="RuleBase" id="RU000382"/>
    </source>
</evidence>
<keyword evidence="12 17" id="KW-0456">Lyase</keyword>
<dbReference type="GO" id="GO:0005789">
    <property type="term" value="C:endoplasmic reticulum membrane"/>
    <property type="evidence" value="ECO:0007669"/>
    <property type="project" value="UniProtKB-SubCell"/>
</dbReference>
<keyword evidence="6" id="KW-0256">Endoplasmic reticulum</keyword>
<evidence type="ECO:0000256" key="1">
    <source>
        <dbReference type="ARBA" id="ARBA00001933"/>
    </source>
</evidence>
<dbReference type="SUPFAM" id="SSF53383">
    <property type="entry name" value="PLP-dependent transferases"/>
    <property type="match status" value="1"/>
</dbReference>
<comment type="pathway">
    <text evidence="4">Sphingolipid metabolism.</text>
</comment>
<feature type="modified residue" description="N6-(pyridoxal phosphate)lysine" evidence="16">
    <location>
        <position position="341"/>
    </location>
</feature>
<dbReference type="AlphaFoldDB" id="A0AAW1V995"/>
<dbReference type="EMBL" id="JARQZJ010000130">
    <property type="protein sequence ID" value="KAK9891728.1"/>
    <property type="molecule type" value="Genomic_DNA"/>
</dbReference>
<dbReference type="EC" id="4.1.2.27" evidence="14"/>
<comment type="cofactor">
    <cofactor evidence="1 16 17">
        <name>pyridoxal 5'-phosphate</name>
        <dbReference type="ChEBI" id="CHEBI:597326"/>
    </cofactor>
</comment>
<evidence type="ECO:0000256" key="2">
    <source>
        <dbReference type="ARBA" id="ARBA00004389"/>
    </source>
</evidence>
<evidence type="ECO:0000256" key="7">
    <source>
        <dbReference type="ARBA" id="ARBA00022898"/>
    </source>
</evidence>
<keyword evidence="11" id="KW-0472">Membrane</keyword>
<dbReference type="PANTHER" id="PTHR42735">
    <property type="match status" value="1"/>
</dbReference>
<keyword evidence="10" id="KW-0443">Lipid metabolism</keyword>
<accession>A0AAW1V995</accession>
<evidence type="ECO:0000256" key="8">
    <source>
        <dbReference type="ARBA" id="ARBA00022919"/>
    </source>
</evidence>
<evidence type="ECO:0000256" key="4">
    <source>
        <dbReference type="ARBA" id="ARBA00004991"/>
    </source>
</evidence>
<keyword evidence="8" id="KW-0746">Sphingolipid metabolism</keyword>
<evidence type="ECO:0000256" key="3">
    <source>
        <dbReference type="ARBA" id="ARBA00004760"/>
    </source>
</evidence>
<evidence type="ECO:0000256" key="12">
    <source>
        <dbReference type="ARBA" id="ARBA00023239"/>
    </source>
</evidence>
<evidence type="ECO:0000256" key="15">
    <source>
        <dbReference type="ARBA" id="ARBA00042568"/>
    </source>
</evidence>
<keyword evidence="9" id="KW-1133">Transmembrane helix</keyword>
<comment type="subcellular location">
    <subcellularLocation>
        <location evidence="2">Endoplasmic reticulum membrane</location>
        <topology evidence="2">Single-pass membrane protein</topology>
    </subcellularLocation>
</comment>
<evidence type="ECO:0000256" key="9">
    <source>
        <dbReference type="ARBA" id="ARBA00022989"/>
    </source>
</evidence>
<comment type="pathway">
    <text evidence="3">Lipid metabolism; sphingolipid metabolism.</text>
</comment>